<evidence type="ECO:0000256" key="13">
    <source>
        <dbReference type="RuleBase" id="RU003555"/>
    </source>
</evidence>
<reference evidence="15 16" key="1">
    <citation type="submission" date="2023-04" db="EMBL/GenBank/DDBJ databases">
        <title>Genome Sequence of Selenomonas sputigena ATCC 33150.</title>
        <authorList>
            <person name="Miller D.P."/>
            <person name="Anvari S."/>
            <person name="Polson S.W."/>
            <person name="Macdonald M."/>
            <person name="Mcdowell J.V."/>
        </authorList>
    </citation>
    <scope>NUCLEOTIDE SEQUENCE [LARGE SCALE GENOMIC DNA]</scope>
    <source>
        <strain evidence="15 16">ATCC 33150</strain>
    </source>
</reference>
<comment type="similarity">
    <text evidence="11 13">Belongs to the RecA family. RadA subfamily.</text>
</comment>
<dbReference type="RefSeq" id="WP_368846446.1">
    <property type="nucleotide sequence ID" value="NZ_CP194411.1"/>
</dbReference>
<keyword evidence="8 11" id="KW-0346">Stress response</keyword>
<dbReference type="InterPro" id="IPR020588">
    <property type="entry name" value="RecA_ATP-bd"/>
</dbReference>
<evidence type="ECO:0000256" key="4">
    <source>
        <dbReference type="ARBA" id="ARBA00022771"/>
    </source>
</evidence>
<evidence type="ECO:0000256" key="7">
    <source>
        <dbReference type="ARBA" id="ARBA00022840"/>
    </source>
</evidence>
<dbReference type="SUPFAM" id="SSF54211">
    <property type="entry name" value="Ribosomal protein S5 domain 2-like"/>
    <property type="match status" value="1"/>
</dbReference>
<evidence type="ECO:0000259" key="14">
    <source>
        <dbReference type="PROSITE" id="PS50162"/>
    </source>
</evidence>
<dbReference type="NCBIfam" id="TIGR00416">
    <property type="entry name" value="sms"/>
    <property type="match status" value="1"/>
</dbReference>
<comment type="domain">
    <text evidence="11">The middle region has homology to RecA with ATPase motifs including the RadA KNRFG motif, while the C-terminus is homologous to Lon protease.</text>
</comment>
<feature type="region of interest" description="Lon-protease-like" evidence="11">
    <location>
        <begin position="352"/>
        <end position="457"/>
    </location>
</feature>
<dbReference type="Gene3D" id="3.40.50.300">
    <property type="entry name" value="P-loop containing nucleotide triphosphate hydrolases"/>
    <property type="match status" value="1"/>
</dbReference>
<organism evidence="15 16">
    <name type="scientific">Selenomonas sputigena</name>
    <dbReference type="NCBI Taxonomy" id="69823"/>
    <lineage>
        <taxon>Bacteria</taxon>
        <taxon>Bacillati</taxon>
        <taxon>Bacillota</taxon>
        <taxon>Negativicutes</taxon>
        <taxon>Selenomonadales</taxon>
        <taxon>Selenomonadaceae</taxon>
        <taxon>Selenomonas</taxon>
    </lineage>
</organism>
<accession>A0ABV3X3F1</accession>
<evidence type="ECO:0000256" key="10">
    <source>
        <dbReference type="ARBA" id="ARBA00023204"/>
    </source>
</evidence>
<dbReference type="PANTHER" id="PTHR32472:SF10">
    <property type="entry name" value="DNA REPAIR PROTEIN RADA-LIKE PROTEIN"/>
    <property type="match status" value="1"/>
</dbReference>
<feature type="short sequence motif" description="RadA KNRFG motif" evidence="11">
    <location>
        <begin position="254"/>
        <end position="258"/>
    </location>
</feature>
<keyword evidence="3 11" id="KW-0227">DNA damage</keyword>
<evidence type="ECO:0000256" key="12">
    <source>
        <dbReference type="NCBIfam" id="TIGR00416"/>
    </source>
</evidence>
<dbReference type="SMART" id="SM00382">
    <property type="entry name" value="AAA"/>
    <property type="match status" value="1"/>
</dbReference>
<evidence type="ECO:0000313" key="15">
    <source>
        <dbReference type="EMBL" id="MEX5284718.1"/>
    </source>
</evidence>
<evidence type="ECO:0000256" key="8">
    <source>
        <dbReference type="ARBA" id="ARBA00023016"/>
    </source>
</evidence>
<dbReference type="InterPro" id="IPR020568">
    <property type="entry name" value="Ribosomal_Su5_D2-typ_SF"/>
</dbReference>
<dbReference type="InterPro" id="IPR004504">
    <property type="entry name" value="DNA_repair_RadA"/>
</dbReference>
<evidence type="ECO:0000256" key="11">
    <source>
        <dbReference type="HAMAP-Rule" id="MF_01498"/>
    </source>
</evidence>
<dbReference type="InterPro" id="IPR008269">
    <property type="entry name" value="Lon_proteolytic"/>
</dbReference>
<dbReference type="InterPro" id="IPR041166">
    <property type="entry name" value="Rubredoxin_2"/>
</dbReference>
<keyword evidence="16" id="KW-1185">Reference proteome</keyword>
<dbReference type="InterPro" id="IPR027417">
    <property type="entry name" value="P-loop_NTPase"/>
</dbReference>
<keyword evidence="6 13" id="KW-0862">Zinc</keyword>
<feature type="binding site" evidence="11">
    <location>
        <begin position="97"/>
        <end position="104"/>
    </location>
    <ligand>
        <name>ATP</name>
        <dbReference type="ChEBI" id="CHEBI:30616"/>
    </ligand>
</feature>
<keyword evidence="5" id="KW-0378">Hydrolase</keyword>
<keyword evidence="10 11" id="KW-0234">DNA repair</keyword>
<dbReference type="Gene3D" id="3.30.230.10">
    <property type="match status" value="1"/>
</dbReference>
<proteinExistence type="inferred from homology"/>
<dbReference type="PROSITE" id="PS50162">
    <property type="entry name" value="RECA_2"/>
    <property type="match status" value="1"/>
</dbReference>
<keyword evidence="9 11" id="KW-0238">DNA-binding</keyword>
<dbReference type="Proteomes" id="UP001559623">
    <property type="component" value="Unassembled WGS sequence"/>
</dbReference>
<protein>
    <recommendedName>
        <fullName evidence="11 12">DNA repair protein RadA</fullName>
    </recommendedName>
</protein>
<evidence type="ECO:0000256" key="6">
    <source>
        <dbReference type="ARBA" id="ARBA00022833"/>
    </source>
</evidence>
<dbReference type="Pfam" id="PF13481">
    <property type="entry name" value="AAA_25"/>
    <property type="match status" value="1"/>
</dbReference>
<dbReference type="PRINTS" id="PR01874">
    <property type="entry name" value="DNAREPAIRADA"/>
</dbReference>
<evidence type="ECO:0000256" key="3">
    <source>
        <dbReference type="ARBA" id="ARBA00022763"/>
    </source>
</evidence>
<comment type="function">
    <text evidence="11">Plays a role in repairing double-strand DNA breaks, probably involving stabilizing or processing branched DNA or blocked replication forks.</text>
</comment>
<keyword evidence="7 11" id="KW-0067">ATP-binding</keyword>
<evidence type="ECO:0000256" key="2">
    <source>
        <dbReference type="ARBA" id="ARBA00022741"/>
    </source>
</evidence>
<dbReference type="SUPFAM" id="SSF52540">
    <property type="entry name" value="P-loop containing nucleoside triphosphate hydrolases"/>
    <property type="match status" value="1"/>
</dbReference>
<keyword evidence="4 13" id="KW-0863">Zinc-finger</keyword>
<gene>
    <name evidence="11 15" type="primary">radA</name>
    <name evidence="15" type="ORF">QCO44_03550</name>
</gene>
<dbReference type="Pfam" id="PF18073">
    <property type="entry name" value="Zn_ribbon_LapB"/>
    <property type="match status" value="1"/>
</dbReference>
<dbReference type="InterPro" id="IPR003593">
    <property type="entry name" value="AAA+_ATPase"/>
</dbReference>
<dbReference type="HAMAP" id="MF_01498">
    <property type="entry name" value="RadA_bact"/>
    <property type="match status" value="1"/>
</dbReference>
<dbReference type="EMBL" id="JARVLH010000002">
    <property type="protein sequence ID" value="MEX5284718.1"/>
    <property type="molecule type" value="Genomic_DNA"/>
</dbReference>
<comment type="function">
    <text evidence="13">DNA-dependent ATPase involved in processing of recombination intermediates, plays a role in repairing DNA breaks. Stimulates the branch migration of RecA-mediated strand transfer reactions, allowing the 3' invading strand to extend heteroduplex DNA faster. Binds ssDNA in the presence of ADP but not other nucleotides, has ATPase activity that is stimulated by ssDNA and various branched DNA structures, but inhibited by SSB. Does not have RecA's homology-searching function.</text>
</comment>
<keyword evidence="2 11" id="KW-0547">Nucleotide-binding</keyword>
<evidence type="ECO:0000256" key="1">
    <source>
        <dbReference type="ARBA" id="ARBA00022723"/>
    </source>
</evidence>
<keyword evidence="1 11" id="KW-0479">Metal-binding</keyword>
<comment type="caution">
    <text evidence="15">The sequence shown here is derived from an EMBL/GenBank/DDBJ whole genome shotgun (WGS) entry which is preliminary data.</text>
</comment>
<dbReference type="PANTHER" id="PTHR32472">
    <property type="entry name" value="DNA REPAIR PROTEIN RADA"/>
    <property type="match status" value="1"/>
</dbReference>
<dbReference type="InterPro" id="IPR014721">
    <property type="entry name" value="Ribsml_uS5_D2-typ_fold_subgr"/>
</dbReference>
<name>A0ABV3X3F1_9FIRM</name>
<evidence type="ECO:0000256" key="5">
    <source>
        <dbReference type="ARBA" id="ARBA00022801"/>
    </source>
</evidence>
<sequence length="457" mass="48767">MAKKRKTVFVCQECGYDTPKWLGKCPGCGAWNTLVEESVSESPGGDGLRLGLSDGAKPLAVGDVAVEDMPRFRTGSGELDRVLGGGVIPGSMVLIVGDPGVGKSSITLRAAADIARAGRRVLYVTGEESTRQIRMRADRLGAIADGLFVVSETNLERIAAHIRDLEPALFIIDSIQTVFRPDIASAPGSVSQVRECAVELLRLAKTGGKAAFVVGHVTKDGTLAGPRVLEHIVDTVLYFEGERSAQFRVLRAVKNRFGSTNELGLFEMRDTGLADVPDASKLFLSDREPDSGTVVVPTVEGTRPLLVEIQSLVAETPYMPPRRTADSVDVKRIQLLLAVLEKRVKLPIGACDVYVKVAGGIKIDEPACDLGLSVAMASSFANRLVRPKTIVFGEVGLSGEVRAVGQADVRLKEAAKLGFTSAVLPQKNAQRLKGIEGIELYGAATLAEALRLAMPRN</sequence>
<dbReference type="Pfam" id="PF05362">
    <property type="entry name" value="Lon_C"/>
    <property type="match status" value="1"/>
</dbReference>
<evidence type="ECO:0000313" key="16">
    <source>
        <dbReference type="Proteomes" id="UP001559623"/>
    </source>
</evidence>
<evidence type="ECO:0000256" key="9">
    <source>
        <dbReference type="ARBA" id="ARBA00023125"/>
    </source>
</evidence>
<dbReference type="CDD" id="cd01121">
    <property type="entry name" value="RadA_SMS_N"/>
    <property type="match status" value="1"/>
</dbReference>
<feature type="domain" description="RecA family profile 1" evidence="14">
    <location>
        <begin position="68"/>
        <end position="217"/>
    </location>
</feature>